<dbReference type="OrthoDB" id="5364171at2759"/>
<comment type="caution">
    <text evidence="1">The sequence shown here is derived from an EMBL/GenBank/DDBJ whole genome shotgun (WGS) entry which is preliminary data.</text>
</comment>
<dbReference type="AlphaFoldDB" id="A0A9P6C244"/>
<evidence type="ECO:0000313" key="2">
    <source>
        <dbReference type="Proteomes" id="UP000807342"/>
    </source>
</evidence>
<keyword evidence="2" id="KW-1185">Reference proteome</keyword>
<dbReference type="EMBL" id="MU151260">
    <property type="protein sequence ID" value="KAF9446169.1"/>
    <property type="molecule type" value="Genomic_DNA"/>
</dbReference>
<accession>A0A9P6C244</accession>
<dbReference type="Proteomes" id="UP000807342">
    <property type="component" value="Unassembled WGS sequence"/>
</dbReference>
<reference evidence="1" key="1">
    <citation type="submission" date="2020-11" db="EMBL/GenBank/DDBJ databases">
        <authorList>
            <consortium name="DOE Joint Genome Institute"/>
            <person name="Ahrendt S."/>
            <person name="Riley R."/>
            <person name="Andreopoulos W."/>
            <person name="Labutti K."/>
            <person name="Pangilinan J."/>
            <person name="Ruiz-Duenas F.J."/>
            <person name="Barrasa J.M."/>
            <person name="Sanchez-Garcia M."/>
            <person name="Camarero S."/>
            <person name="Miyauchi S."/>
            <person name="Serrano A."/>
            <person name="Linde D."/>
            <person name="Babiker R."/>
            <person name="Drula E."/>
            <person name="Ayuso-Fernandez I."/>
            <person name="Pacheco R."/>
            <person name="Padilla G."/>
            <person name="Ferreira P."/>
            <person name="Barriuso J."/>
            <person name="Kellner H."/>
            <person name="Castanera R."/>
            <person name="Alfaro M."/>
            <person name="Ramirez L."/>
            <person name="Pisabarro A.G."/>
            <person name="Kuo A."/>
            <person name="Tritt A."/>
            <person name="Lipzen A."/>
            <person name="He G."/>
            <person name="Yan M."/>
            <person name="Ng V."/>
            <person name="Cullen D."/>
            <person name="Martin F."/>
            <person name="Rosso M.-N."/>
            <person name="Henrissat B."/>
            <person name="Hibbett D."/>
            <person name="Martinez A.T."/>
            <person name="Grigoriev I.V."/>
        </authorList>
    </citation>
    <scope>NUCLEOTIDE SEQUENCE</scope>
    <source>
        <strain evidence="1">MF-IS2</strain>
    </source>
</reference>
<proteinExistence type="predicted"/>
<evidence type="ECO:0000313" key="1">
    <source>
        <dbReference type="EMBL" id="KAF9446169.1"/>
    </source>
</evidence>
<sequence>MSFAPGTFYVYIIQHPTNIGYGYTPSFYALVAFPSRTSADEFWHAVQISPDNKPQDPEACRRYYSQYMRVPVPWTQMRLTGWNAACVVQLADASGRPGLVAPPQSQPDNVNGRGFYIRSAMRPNLFWHLYQKRLGLTLSSTHQTRFIVRRTTPLPFSCRPEEDILIGKDDINIFLFPTEDQEGEMGEMIVRGPRNELVPVSWVNLPRPDAGVFKFSLFDRGFGVRAMEGPMSYGPVYVTQRPDAGERWEFIE</sequence>
<protein>
    <submittedName>
        <fullName evidence="1">Uncharacterized protein</fullName>
    </submittedName>
</protein>
<name>A0A9P6C244_9AGAR</name>
<gene>
    <name evidence="1" type="ORF">P691DRAFT_777063</name>
</gene>
<organism evidence="1 2">
    <name type="scientific">Macrolepiota fuliginosa MF-IS2</name>
    <dbReference type="NCBI Taxonomy" id="1400762"/>
    <lineage>
        <taxon>Eukaryota</taxon>
        <taxon>Fungi</taxon>
        <taxon>Dikarya</taxon>
        <taxon>Basidiomycota</taxon>
        <taxon>Agaricomycotina</taxon>
        <taxon>Agaricomycetes</taxon>
        <taxon>Agaricomycetidae</taxon>
        <taxon>Agaricales</taxon>
        <taxon>Agaricineae</taxon>
        <taxon>Agaricaceae</taxon>
        <taxon>Macrolepiota</taxon>
    </lineage>
</organism>